<keyword evidence="3" id="KW-0408">Iron</keyword>
<dbReference type="PANTHER" id="PTHR42730:SF1">
    <property type="entry name" value="2-OXOGLUTARATE SYNTHASE SUBUNIT KORC"/>
    <property type="match status" value="1"/>
</dbReference>
<dbReference type="GO" id="GO:0047553">
    <property type="term" value="F:2-oxoglutarate synthase activity"/>
    <property type="evidence" value="ECO:0007669"/>
    <property type="project" value="UniProtKB-EC"/>
</dbReference>
<proteinExistence type="predicted"/>
<dbReference type="SUPFAM" id="SSF53323">
    <property type="entry name" value="Pyruvate-ferredoxin oxidoreductase, PFOR, domain III"/>
    <property type="match status" value="1"/>
</dbReference>
<dbReference type="InterPro" id="IPR002869">
    <property type="entry name" value="Pyrv_flavodox_OxRed_cen"/>
</dbReference>
<evidence type="ECO:0000256" key="3">
    <source>
        <dbReference type="ARBA" id="ARBA00023004"/>
    </source>
</evidence>
<evidence type="ECO:0000313" key="6">
    <source>
        <dbReference type="EMBL" id="AKM82759.1"/>
    </source>
</evidence>
<dbReference type="InterPro" id="IPR017900">
    <property type="entry name" value="4Fe4S_Fe_S_CS"/>
</dbReference>
<evidence type="ECO:0000259" key="5">
    <source>
        <dbReference type="PROSITE" id="PS51379"/>
    </source>
</evidence>
<dbReference type="Pfam" id="PF01558">
    <property type="entry name" value="POR"/>
    <property type="match status" value="1"/>
</dbReference>
<dbReference type="PANTHER" id="PTHR42730">
    <property type="entry name" value="2-OXOGLUTARATE SYNTHASE SUBUNIT KORC"/>
    <property type="match status" value="1"/>
</dbReference>
<dbReference type="InterPro" id="IPR017896">
    <property type="entry name" value="4Fe4S_Fe-S-bd"/>
</dbReference>
<evidence type="ECO:0000256" key="1">
    <source>
        <dbReference type="ARBA" id="ARBA00022723"/>
    </source>
</evidence>
<dbReference type="PROSITE" id="PS51379">
    <property type="entry name" value="4FE4S_FER_2"/>
    <property type="match status" value="2"/>
</dbReference>
<dbReference type="SUPFAM" id="SSF54862">
    <property type="entry name" value="4Fe-4S ferredoxins"/>
    <property type="match status" value="1"/>
</dbReference>
<dbReference type="Gene3D" id="3.30.70.20">
    <property type="match status" value="1"/>
</dbReference>
<keyword evidence="2 6" id="KW-0560">Oxidoreductase</keyword>
<protein>
    <submittedName>
        <fullName evidence="6">Pyruvate/ketoisovalerate oxidoreductase, 2-oxoglutarate ferredoxin oxidoreductase subunit gamma</fullName>
        <ecNumber evidence="6">1.2.7.3</ecNumber>
    </submittedName>
</protein>
<dbReference type="Proteomes" id="UP000035648">
    <property type="component" value="Chromosome"/>
</dbReference>
<feature type="domain" description="4Fe-4S ferredoxin-type" evidence="5">
    <location>
        <begin position="210"/>
        <end position="239"/>
    </location>
</feature>
<evidence type="ECO:0000256" key="4">
    <source>
        <dbReference type="ARBA" id="ARBA00023014"/>
    </source>
</evidence>
<feature type="domain" description="4Fe-4S ferredoxin-type" evidence="5">
    <location>
        <begin position="246"/>
        <end position="275"/>
    </location>
</feature>
<dbReference type="Pfam" id="PF12838">
    <property type="entry name" value="Fer4_7"/>
    <property type="match status" value="1"/>
</dbReference>
<dbReference type="EMBL" id="CP011213">
    <property type="protein sequence ID" value="AKM82759.1"/>
    <property type="molecule type" value="Genomic_DNA"/>
</dbReference>
<name>A0A0G4B4M0_9BACT</name>
<dbReference type="PROSITE" id="PS00198">
    <property type="entry name" value="4FE4S_FER_1"/>
    <property type="match status" value="1"/>
</dbReference>
<dbReference type="STRING" id="1618337.UT28_C0001G0983"/>
<gene>
    <name evidence="6" type="ORF">UT28_C0001G0983</name>
</gene>
<evidence type="ECO:0000256" key="2">
    <source>
        <dbReference type="ARBA" id="ARBA00023002"/>
    </source>
</evidence>
<dbReference type="KEGG" id="bbgw:UT28_C0001G0983"/>
<organism evidence="6 7">
    <name type="scientific">Berkelbacteria bacterium GW2011_GWE1_39_12</name>
    <dbReference type="NCBI Taxonomy" id="1618337"/>
    <lineage>
        <taxon>Bacteria</taxon>
        <taxon>Candidatus Berkelbacteria</taxon>
    </lineage>
</organism>
<keyword evidence="1" id="KW-0479">Metal-binding</keyword>
<dbReference type="GO" id="GO:0051536">
    <property type="term" value="F:iron-sulfur cluster binding"/>
    <property type="evidence" value="ECO:0007669"/>
    <property type="project" value="UniProtKB-KW"/>
</dbReference>
<dbReference type="PATRIC" id="fig|1618337.4.peg.973"/>
<dbReference type="InterPro" id="IPR052554">
    <property type="entry name" value="2-oxoglutarate_synth_KorC"/>
</dbReference>
<dbReference type="Gene3D" id="3.40.920.10">
    <property type="entry name" value="Pyruvate-ferredoxin oxidoreductase, PFOR, domain III"/>
    <property type="match status" value="1"/>
</dbReference>
<reference evidence="6 7" key="1">
    <citation type="journal article" date="2015" name="Nature">
        <title>rRNA introns, odd ribosomes, and small enigmatic genomes across a large radiation of phyla.</title>
        <authorList>
            <person name="Brown C.T."/>
            <person name="Hug L.A."/>
            <person name="Thomas B.C."/>
            <person name="Sharon I."/>
            <person name="Castelle C.J."/>
            <person name="Singh A."/>
            <person name="Wilkins M.J."/>
            <person name="Williams K.H."/>
            <person name="Banfield J.F."/>
        </authorList>
    </citation>
    <scope>NUCLEOTIDE SEQUENCE [LARGE SCALE GENOMIC DNA]</scope>
</reference>
<keyword evidence="6" id="KW-0670">Pyruvate</keyword>
<evidence type="ECO:0000313" key="7">
    <source>
        <dbReference type="Proteomes" id="UP000035648"/>
    </source>
</evidence>
<dbReference type="InterPro" id="IPR019752">
    <property type="entry name" value="Pyrv/ketoisovalerate_OxRed_cat"/>
</dbReference>
<dbReference type="AlphaFoldDB" id="A0A0G4B4M0"/>
<keyword evidence="4" id="KW-0411">Iron-sulfur</keyword>
<accession>A0A0G4B4M0</accession>
<sequence length="275" mass="30177">MPAKIIIAGEGGQGVQTIAKILTKAAKKSGKNVSYLPSFGVEQRGGVSLAYIQVSSRPIPYPRFSKADFVVTLSSRSCETIKNFISDNSLVIYDSAEIYEKDINELKAEIKRFVAVPAKNIASEKLSTKVANIIILGVLSAQLKDISFQDFQDTVLMELAAKIKIKPELKELNNSALQMGAEFAQNYESSDHLTGKSPDETVRSFENDKVKWTRFPEYCKGCSLCILSCPVKAITFAKDLNFLGTPMPIVDMEKCIGCGKCMQICPDGAINVEKK</sequence>
<dbReference type="GO" id="GO:0046872">
    <property type="term" value="F:metal ion binding"/>
    <property type="evidence" value="ECO:0007669"/>
    <property type="project" value="UniProtKB-KW"/>
</dbReference>
<dbReference type="EC" id="1.2.7.3" evidence="6"/>